<dbReference type="EMBL" id="BNGU01000069">
    <property type="protein sequence ID" value="GHM60081.1"/>
    <property type="molecule type" value="Genomic_DNA"/>
</dbReference>
<keyword evidence="2" id="KW-1185">Reference proteome</keyword>
<reference evidence="1 2" key="1">
    <citation type="journal article" date="2021" name="Microb. Ecol.">
        <title>Candidatus Mesenet longicola: Novel Endosymbionts of Brontispa longissima that Induce Cytoplasmic Incompatibility.</title>
        <authorList>
            <person name="Takano S."/>
            <person name="Gotoh Y."/>
            <person name="Hayashi T."/>
        </authorList>
    </citation>
    <scope>NUCLEOTIDE SEQUENCE [LARGE SCALE GENOMIC DNA]</scope>
    <source>
        <strain evidence="1">L5</strain>
    </source>
</reference>
<gene>
    <name evidence="1" type="ORF">sL5_10740</name>
</gene>
<dbReference type="Proteomes" id="UP000637906">
    <property type="component" value="Unassembled WGS sequence"/>
</dbReference>
<organism evidence="1 2">
    <name type="scientific">Candidatus Mesenet longicola</name>
    <dbReference type="NCBI Taxonomy" id="1892558"/>
    <lineage>
        <taxon>Bacteria</taxon>
        <taxon>Pseudomonadati</taxon>
        <taxon>Pseudomonadota</taxon>
        <taxon>Alphaproteobacteria</taxon>
        <taxon>Rickettsiales</taxon>
        <taxon>Anaplasmataceae</taxon>
        <taxon>Candidatus Mesenet</taxon>
    </lineage>
</organism>
<comment type="caution">
    <text evidence="1">The sequence shown here is derived from an EMBL/GenBank/DDBJ whole genome shotgun (WGS) entry which is preliminary data.</text>
</comment>
<name>A0A8J3HQM5_9RICK</name>
<protein>
    <submittedName>
        <fullName evidence="1">Uncharacterized protein</fullName>
    </submittedName>
</protein>
<proteinExistence type="predicted"/>
<sequence>MIQNAISSILDKITGGIEKTSFHIKDVLICGKIINELQVQNSIAKDDDALEVPKNMQNTELSQATVSCGGSKGTKLQSNL</sequence>
<dbReference type="AlphaFoldDB" id="A0A8J3HQM5"/>
<evidence type="ECO:0000313" key="1">
    <source>
        <dbReference type="EMBL" id="GHM60081.1"/>
    </source>
</evidence>
<accession>A0A8J3HQM5</accession>
<evidence type="ECO:0000313" key="2">
    <source>
        <dbReference type="Proteomes" id="UP000637906"/>
    </source>
</evidence>